<dbReference type="EMBL" id="AP025739">
    <property type="protein sequence ID" value="BDI32874.1"/>
    <property type="molecule type" value="Genomic_DNA"/>
</dbReference>
<accession>A0A402CQ12</accession>
<feature type="domain" description="DUF2089" evidence="2">
    <location>
        <begin position="39"/>
        <end position="67"/>
    </location>
</feature>
<keyword evidence="4" id="KW-1185">Reference proteome</keyword>
<evidence type="ECO:0000313" key="4">
    <source>
        <dbReference type="Proteomes" id="UP000287394"/>
    </source>
</evidence>
<feature type="domain" description="DUF2089" evidence="1">
    <location>
        <begin position="72"/>
        <end position="117"/>
    </location>
</feature>
<organism evidence="3 4">
    <name type="scientific">Capsulimonas corticalis</name>
    <dbReference type="NCBI Taxonomy" id="2219043"/>
    <lineage>
        <taxon>Bacteria</taxon>
        <taxon>Bacillati</taxon>
        <taxon>Armatimonadota</taxon>
        <taxon>Armatimonadia</taxon>
        <taxon>Capsulimonadales</taxon>
        <taxon>Capsulimonadaceae</taxon>
        <taxon>Capsulimonas</taxon>
    </lineage>
</organism>
<gene>
    <name evidence="3" type="ORF">CCAX7_49250</name>
</gene>
<dbReference type="OrthoDB" id="9797643at2"/>
<dbReference type="Proteomes" id="UP000287394">
    <property type="component" value="Chromosome"/>
</dbReference>
<reference evidence="3 4" key="1">
    <citation type="journal article" date="2019" name="Int. J. Syst. Evol. Microbiol.">
        <title>Capsulimonas corticalis gen. nov., sp. nov., an aerobic capsulated bacterium, of a novel bacterial order, Capsulimonadales ord. nov., of the class Armatimonadia of the phylum Armatimonadetes.</title>
        <authorList>
            <person name="Li J."/>
            <person name="Kudo C."/>
            <person name="Tonouchi A."/>
        </authorList>
    </citation>
    <scope>NUCLEOTIDE SEQUENCE [LARGE SCALE GENOMIC DNA]</scope>
    <source>
        <strain evidence="3 4">AX-7</strain>
    </source>
</reference>
<evidence type="ECO:0000313" key="3">
    <source>
        <dbReference type="EMBL" id="BDI32874.1"/>
    </source>
</evidence>
<dbReference type="InterPro" id="IPR053957">
    <property type="entry name" value="DUF2089_Zn_ribbon"/>
</dbReference>
<dbReference type="KEGG" id="ccot:CCAX7_49250"/>
<dbReference type="InterPro" id="IPR018658">
    <property type="entry name" value="DUF2089"/>
</dbReference>
<evidence type="ECO:0000259" key="2">
    <source>
        <dbReference type="Pfam" id="PF22747"/>
    </source>
</evidence>
<dbReference type="AlphaFoldDB" id="A0A402CQ12"/>
<name>A0A402CQ12_9BACT</name>
<protein>
    <submittedName>
        <fullName evidence="3">Uncharacterized protein</fullName>
    </submittedName>
</protein>
<evidence type="ECO:0000259" key="1">
    <source>
        <dbReference type="Pfam" id="PF09862"/>
    </source>
</evidence>
<sequence length="161" mass="17651">MAQLRKNINKINININFINIIVLYSARRNADVSLTINACPVCQGEVEITEVSCVNCDVQVRGHFTPSRYDRLSQDQTHFLETFLRCRGVIKDVEAALGISYPTVKGRLDALVNALRLDDGASAPPAAETKDPATRRKEILQAVNSGELDADAALLALKDIS</sequence>
<dbReference type="Pfam" id="PF22747">
    <property type="entry name" value="Zn_ribbon_DUF2089"/>
    <property type="match status" value="1"/>
</dbReference>
<proteinExistence type="predicted"/>
<dbReference type="Pfam" id="PF09862">
    <property type="entry name" value="DUF2089"/>
    <property type="match status" value="1"/>
</dbReference>